<dbReference type="InterPro" id="IPR007922">
    <property type="entry name" value="DciA-like"/>
</dbReference>
<name>A0A381NFI8_9ZZZZ</name>
<dbReference type="EMBL" id="UINC01000328">
    <property type="protein sequence ID" value="SUZ53356.1"/>
    <property type="molecule type" value="Genomic_DNA"/>
</dbReference>
<feature type="compositionally biased region" description="Polar residues" evidence="1">
    <location>
        <begin position="116"/>
        <end position="126"/>
    </location>
</feature>
<dbReference type="Pfam" id="PF05258">
    <property type="entry name" value="DciA"/>
    <property type="match status" value="1"/>
</dbReference>
<proteinExistence type="predicted"/>
<feature type="region of interest" description="Disordered" evidence="1">
    <location>
        <begin position="111"/>
        <end position="166"/>
    </location>
</feature>
<evidence type="ECO:0000256" key="1">
    <source>
        <dbReference type="SAM" id="MobiDB-lite"/>
    </source>
</evidence>
<protein>
    <recommendedName>
        <fullName evidence="3">DUF721 domain-containing protein</fullName>
    </recommendedName>
</protein>
<reference evidence="2" key="1">
    <citation type="submission" date="2018-05" db="EMBL/GenBank/DDBJ databases">
        <authorList>
            <person name="Lanie J.A."/>
            <person name="Ng W.-L."/>
            <person name="Kazmierczak K.M."/>
            <person name="Andrzejewski T.M."/>
            <person name="Davidsen T.M."/>
            <person name="Wayne K.J."/>
            <person name="Tettelin H."/>
            <person name="Glass J.I."/>
            <person name="Rusch D."/>
            <person name="Podicherti R."/>
            <person name="Tsui H.-C.T."/>
            <person name="Winkler M.E."/>
        </authorList>
    </citation>
    <scope>NUCLEOTIDE SEQUENCE</scope>
</reference>
<accession>A0A381NFI8</accession>
<feature type="compositionally biased region" description="Basic and acidic residues" evidence="1">
    <location>
        <begin position="130"/>
        <end position="143"/>
    </location>
</feature>
<evidence type="ECO:0008006" key="3">
    <source>
        <dbReference type="Google" id="ProtNLM"/>
    </source>
</evidence>
<gene>
    <name evidence="2" type="ORF">METZ01_LOCUS6210</name>
</gene>
<sequence>MNLDAVPENKIKTLLRRRPHSDSSKSPLHRLVNRALDQEHKTKILRSILPADMALQFEVSNVRGNRLTILAKNASWATRLRFDTPRLLNQLCELQEFSQIKEIKIRSVSSLEPPATQRNLSENMSTPAKEPLEELADRTEQGELKSALRKLAQHGRANLSGHDPKS</sequence>
<dbReference type="AlphaFoldDB" id="A0A381NFI8"/>
<evidence type="ECO:0000313" key="2">
    <source>
        <dbReference type="EMBL" id="SUZ53356.1"/>
    </source>
</evidence>
<organism evidence="2">
    <name type="scientific">marine metagenome</name>
    <dbReference type="NCBI Taxonomy" id="408172"/>
    <lineage>
        <taxon>unclassified sequences</taxon>
        <taxon>metagenomes</taxon>
        <taxon>ecological metagenomes</taxon>
    </lineage>
</organism>